<dbReference type="InterPro" id="IPR023187">
    <property type="entry name" value="Tscrpt_reg_MarR-type_CS"/>
</dbReference>
<keyword evidence="3" id="KW-0804">Transcription</keyword>
<dbReference type="InterPro" id="IPR036388">
    <property type="entry name" value="WH-like_DNA-bd_sf"/>
</dbReference>
<dbReference type="Proteomes" id="UP000321721">
    <property type="component" value="Unassembled WGS sequence"/>
</dbReference>
<dbReference type="PROSITE" id="PS01117">
    <property type="entry name" value="HTH_MARR_1"/>
    <property type="match status" value="1"/>
</dbReference>
<dbReference type="SMART" id="SM00347">
    <property type="entry name" value="HTH_MARR"/>
    <property type="match status" value="1"/>
</dbReference>
<proteinExistence type="predicted"/>
<protein>
    <submittedName>
        <fullName evidence="5">MarR family transcriptional regulator</fullName>
    </submittedName>
</protein>
<evidence type="ECO:0000313" key="5">
    <source>
        <dbReference type="EMBL" id="TXB67117.1"/>
    </source>
</evidence>
<dbReference type="SUPFAM" id="SSF46785">
    <property type="entry name" value="Winged helix' DNA-binding domain"/>
    <property type="match status" value="1"/>
</dbReference>
<dbReference type="GO" id="GO:0003677">
    <property type="term" value="F:DNA binding"/>
    <property type="evidence" value="ECO:0007669"/>
    <property type="project" value="UniProtKB-KW"/>
</dbReference>
<comment type="caution">
    <text evidence="5">The sequence shown here is derived from an EMBL/GenBank/DDBJ whole genome shotgun (WGS) entry which is preliminary data.</text>
</comment>
<evidence type="ECO:0000256" key="1">
    <source>
        <dbReference type="ARBA" id="ARBA00023015"/>
    </source>
</evidence>
<dbReference type="RefSeq" id="WP_147098364.1">
    <property type="nucleotide sequence ID" value="NZ_VOOS01000001.1"/>
</dbReference>
<dbReference type="PANTHER" id="PTHR42756">
    <property type="entry name" value="TRANSCRIPTIONAL REGULATOR, MARR"/>
    <property type="match status" value="1"/>
</dbReference>
<dbReference type="OrthoDB" id="1120589at2"/>
<evidence type="ECO:0000313" key="6">
    <source>
        <dbReference type="Proteomes" id="UP000321721"/>
    </source>
</evidence>
<dbReference type="GO" id="GO:0003700">
    <property type="term" value="F:DNA-binding transcription factor activity"/>
    <property type="evidence" value="ECO:0007669"/>
    <property type="project" value="InterPro"/>
</dbReference>
<keyword evidence="6" id="KW-1185">Reference proteome</keyword>
<dbReference type="Pfam" id="PF01047">
    <property type="entry name" value="MarR"/>
    <property type="match status" value="1"/>
</dbReference>
<dbReference type="AlphaFoldDB" id="A0A5C6RYI2"/>
<sequence length="159" mass="17997">MEYTDILVNIRKILRSINLESKRVQKEYGISIPQYLCLNYLNQQTEYKSTSTEIKKYLNLNASTVTGIISRLESKGFIAKLPNQGDKRSTFIYLTALGEKTVNSIPALLHEKLSDKLKKLPQSDLSKVQNSLELLVQFMEVEGVDASPLITPDGKINFD</sequence>
<dbReference type="InterPro" id="IPR000835">
    <property type="entry name" value="HTH_MarR-typ"/>
</dbReference>
<dbReference type="EMBL" id="VOOS01000001">
    <property type="protein sequence ID" value="TXB67117.1"/>
    <property type="molecule type" value="Genomic_DNA"/>
</dbReference>
<feature type="domain" description="HTH marR-type" evidence="4">
    <location>
        <begin position="3"/>
        <end position="140"/>
    </location>
</feature>
<evidence type="ECO:0000256" key="3">
    <source>
        <dbReference type="ARBA" id="ARBA00023163"/>
    </source>
</evidence>
<name>A0A5C6RYI2_9FLAO</name>
<organism evidence="5 6">
    <name type="scientific">Vicingus serpentipes</name>
    <dbReference type="NCBI Taxonomy" id="1926625"/>
    <lineage>
        <taxon>Bacteria</taxon>
        <taxon>Pseudomonadati</taxon>
        <taxon>Bacteroidota</taxon>
        <taxon>Flavobacteriia</taxon>
        <taxon>Flavobacteriales</taxon>
        <taxon>Vicingaceae</taxon>
        <taxon>Vicingus</taxon>
    </lineage>
</organism>
<dbReference type="PANTHER" id="PTHR42756:SF1">
    <property type="entry name" value="TRANSCRIPTIONAL REPRESSOR OF EMRAB OPERON"/>
    <property type="match status" value="1"/>
</dbReference>
<evidence type="ECO:0000256" key="2">
    <source>
        <dbReference type="ARBA" id="ARBA00023125"/>
    </source>
</evidence>
<keyword evidence="2" id="KW-0238">DNA-binding</keyword>
<gene>
    <name evidence="5" type="ORF">FRY74_02725</name>
</gene>
<keyword evidence="1" id="KW-0805">Transcription regulation</keyword>
<dbReference type="InterPro" id="IPR036390">
    <property type="entry name" value="WH_DNA-bd_sf"/>
</dbReference>
<reference evidence="5 6" key="1">
    <citation type="submission" date="2019-08" db="EMBL/GenBank/DDBJ databases">
        <title>Genome of Vicingus serpentipes NCIMB 15042.</title>
        <authorList>
            <person name="Bowman J.P."/>
        </authorList>
    </citation>
    <scope>NUCLEOTIDE SEQUENCE [LARGE SCALE GENOMIC DNA]</scope>
    <source>
        <strain evidence="5 6">NCIMB 15042</strain>
    </source>
</reference>
<dbReference type="PRINTS" id="PR00598">
    <property type="entry name" value="HTHMARR"/>
</dbReference>
<accession>A0A5C6RYI2</accession>
<dbReference type="PROSITE" id="PS50995">
    <property type="entry name" value="HTH_MARR_2"/>
    <property type="match status" value="1"/>
</dbReference>
<evidence type="ECO:0000259" key="4">
    <source>
        <dbReference type="PROSITE" id="PS50995"/>
    </source>
</evidence>
<dbReference type="Gene3D" id="1.10.10.10">
    <property type="entry name" value="Winged helix-like DNA-binding domain superfamily/Winged helix DNA-binding domain"/>
    <property type="match status" value="1"/>
</dbReference>